<dbReference type="EMBL" id="BIFT01000001">
    <property type="protein sequence ID" value="GCE25375.1"/>
    <property type="molecule type" value="Genomic_DNA"/>
</dbReference>
<dbReference type="GO" id="GO:0046872">
    <property type="term" value="F:metal ion binding"/>
    <property type="evidence" value="ECO:0007669"/>
    <property type="project" value="InterPro"/>
</dbReference>
<evidence type="ECO:0000313" key="7">
    <source>
        <dbReference type="Proteomes" id="UP000287171"/>
    </source>
</evidence>
<dbReference type="Gene3D" id="3.30.470.20">
    <property type="entry name" value="ATP-grasp fold, B domain"/>
    <property type="match status" value="1"/>
</dbReference>
<feature type="domain" description="ATP-grasp" evidence="5">
    <location>
        <begin position="149"/>
        <end position="341"/>
    </location>
</feature>
<dbReference type="Gene3D" id="3.30.1490.20">
    <property type="entry name" value="ATP-grasp fold, A domain"/>
    <property type="match status" value="1"/>
</dbReference>
<accession>A0A402B1Z9</accession>
<dbReference type="Gene3D" id="3.40.50.20">
    <property type="match status" value="1"/>
</dbReference>
<dbReference type="SUPFAM" id="SSF56059">
    <property type="entry name" value="Glutathione synthetase ATP-binding domain-like"/>
    <property type="match status" value="1"/>
</dbReference>
<dbReference type="PANTHER" id="PTHR43585:SF2">
    <property type="entry name" value="ATP-GRASP ENZYME FSQD"/>
    <property type="match status" value="1"/>
</dbReference>
<dbReference type="PANTHER" id="PTHR43585">
    <property type="entry name" value="FUMIPYRROLE BIOSYNTHESIS PROTEIN C"/>
    <property type="match status" value="1"/>
</dbReference>
<dbReference type="GO" id="GO:0016874">
    <property type="term" value="F:ligase activity"/>
    <property type="evidence" value="ECO:0007669"/>
    <property type="project" value="UniProtKB-KW"/>
</dbReference>
<evidence type="ECO:0000256" key="1">
    <source>
        <dbReference type="ARBA" id="ARBA00022598"/>
    </source>
</evidence>
<keyword evidence="2 4" id="KW-0547">Nucleotide-binding</keyword>
<dbReference type="Pfam" id="PF15632">
    <property type="entry name" value="ATPgrasp_Ter"/>
    <property type="match status" value="1"/>
</dbReference>
<name>A0A402B1Z9_9CHLR</name>
<sequence length="438" mass="48433">MVYRSSNVENIADAKYGLAEQHKSSAGITTKKYDVLVLDAALRQSLVAIRSLGQRGLKVAALEAETAVPAFSSRWCQQGVICPANAGSEAYLNFLERWLEQNGANVIIASSDSTVALLRQYRERLEKYAQIALARDPAMGLAINKELTLEVAGTLGLGIPRGLAVHSIQDVSAALKEIGLPAVIKPVESWLWSENQEYGARFASRLVTTVDEAKQAVEELTQLGGVTLFQQFLTGRREAISVMYANNEVHASFAQWAKRTEPPLGGTSVLRQSIPLPPDTGTQAERLIREMDLEGYAEIEFRRDRAGIPYLMEINPRLSASVEIAVRSGVDFPKLLYQWASGETIDTVSSYRVGNWMRYLKGDIMTTIEAIQQRGRPGVTPPAQAVLSFAASFLKPMDYDYVDWHDLNPAIKASMEFTSSWVGGAIVKRFSRLKRSFR</sequence>
<dbReference type="OrthoDB" id="5420347at2"/>
<evidence type="ECO:0000256" key="4">
    <source>
        <dbReference type="PROSITE-ProRule" id="PRU00409"/>
    </source>
</evidence>
<dbReference type="InterPro" id="IPR052032">
    <property type="entry name" value="ATP-dep_AA_Ligase"/>
</dbReference>
<dbReference type="Proteomes" id="UP000287171">
    <property type="component" value="Unassembled WGS sequence"/>
</dbReference>
<proteinExistence type="predicted"/>
<evidence type="ECO:0000256" key="3">
    <source>
        <dbReference type="ARBA" id="ARBA00022840"/>
    </source>
</evidence>
<dbReference type="RefSeq" id="WP_126625964.1">
    <property type="nucleotide sequence ID" value="NZ_BIFT01000001.1"/>
</dbReference>
<dbReference type="GO" id="GO:0005524">
    <property type="term" value="F:ATP binding"/>
    <property type="evidence" value="ECO:0007669"/>
    <property type="project" value="UniProtKB-UniRule"/>
</dbReference>
<dbReference type="InterPro" id="IPR011761">
    <property type="entry name" value="ATP-grasp"/>
</dbReference>
<dbReference type="InterPro" id="IPR013815">
    <property type="entry name" value="ATP_grasp_subdomain_1"/>
</dbReference>
<dbReference type="AlphaFoldDB" id="A0A402B1Z9"/>
<keyword evidence="3 4" id="KW-0067">ATP-binding</keyword>
<evidence type="ECO:0000256" key="2">
    <source>
        <dbReference type="ARBA" id="ARBA00022741"/>
    </source>
</evidence>
<comment type="caution">
    <text evidence="6">The sequence shown here is derived from an EMBL/GenBank/DDBJ whole genome shotgun (WGS) entry which is preliminary data.</text>
</comment>
<keyword evidence="7" id="KW-1185">Reference proteome</keyword>
<organism evidence="6 7">
    <name type="scientific">Dictyobacter alpinus</name>
    <dbReference type="NCBI Taxonomy" id="2014873"/>
    <lineage>
        <taxon>Bacteria</taxon>
        <taxon>Bacillati</taxon>
        <taxon>Chloroflexota</taxon>
        <taxon>Ktedonobacteria</taxon>
        <taxon>Ktedonobacterales</taxon>
        <taxon>Dictyobacteraceae</taxon>
        <taxon>Dictyobacter</taxon>
    </lineage>
</organism>
<reference evidence="7" key="1">
    <citation type="submission" date="2018-12" db="EMBL/GenBank/DDBJ databases">
        <title>Tengunoibacter tsumagoiensis gen. nov., sp. nov., Dictyobacter kobayashii sp. nov., D. alpinus sp. nov., and D. joshuensis sp. nov. and description of Dictyobacteraceae fam. nov. within the order Ktedonobacterales isolated from Tengu-no-mugimeshi.</title>
        <authorList>
            <person name="Wang C.M."/>
            <person name="Zheng Y."/>
            <person name="Sakai Y."/>
            <person name="Toyoda A."/>
            <person name="Minakuchi Y."/>
            <person name="Abe K."/>
            <person name="Yokota A."/>
            <person name="Yabe S."/>
        </authorList>
    </citation>
    <scope>NUCLEOTIDE SEQUENCE [LARGE SCALE GENOMIC DNA]</scope>
    <source>
        <strain evidence="7">Uno16</strain>
    </source>
</reference>
<evidence type="ECO:0000259" key="5">
    <source>
        <dbReference type="PROSITE" id="PS50975"/>
    </source>
</evidence>
<gene>
    <name evidence="6" type="ORF">KDA_08590</name>
</gene>
<dbReference type="PROSITE" id="PS50975">
    <property type="entry name" value="ATP_GRASP"/>
    <property type="match status" value="1"/>
</dbReference>
<keyword evidence="1" id="KW-0436">Ligase</keyword>
<protein>
    <recommendedName>
        <fullName evidence="5">ATP-grasp domain-containing protein</fullName>
    </recommendedName>
</protein>
<evidence type="ECO:0000313" key="6">
    <source>
        <dbReference type="EMBL" id="GCE25375.1"/>
    </source>
</evidence>